<dbReference type="NCBIfam" id="NF006916">
    <property type="entry name" value="PRK09407.1"/>
    <property type="match status" value="1"/>
</dbReference>
<protein>
    <submittedName>
        <fullName evidence="6">Succinate-semialdehyde dehydrogenase/glutarate-semialdehyde dehydrogenase</fullName>
    </submittedName>
</protein>
<dbReference type="InterPro" id="IPR016162">
    <property type="entry name" value="Ald_DH_N"/>
</dbReference>
<dbReference type="FunFam" id="3.40.309.10:FF:000009">
    <property type="entry name" value="Aldehyde dehydrogenase A"/>
    <property type="match status" value="1"/>
</dbReference>
<evidence type="ECO:0000256" key="3">
    <source>
        <dbReference type="PROSITE-ProRule" id="PRU10007"/>
    </source>
</evidence>
<dbReference type="AlphaFoldDB" id="A0A2M8WVB2"/>
<comment type="caution">
    <text evidence="6">The sequence shown here is derived from an EMBL/GenBank/DDBJ whole genome shotgun (WGS) entry which is preliminary data.</text>
</comment>
<dbReference type="Gene3D" id="3.40.605.10">
    <property type="entry name" value="Aldehyde Dehydrogenase, Chain A, domain 1"/>
    <property type="match status" value="1"/>
</dbReference>
<evidence type="ECO:0000313" key="7">
    <source>
        <dbReference type="Proteomes" id="UP000231586"/>
    </source>
</evidence>
<dbReference type="Gene3D" id="3.40.309.10">
    <property type="entry name" value="Aldehyde Dehydrogenase, Chain A, domain 2"/>
    <property type="match status" value="1"/>
</dbReference>
<dbReference type="PROSITE" id="PS00687">
    <property type="entry name" value="ALDEHYDE_DEHYDR_GLU"/>
    <property type="match status" value="1"/>
</dbReference>
<dbReference type="SUPFAM" id="SSF53720">
    <property type="entry name" value="ALDH-like"/>
    <property type="match status" value="1"/>
</dbReference>
<dbReference type="OrthoDB" id="6882680at2"/>
<feature type="domain" description="Aldehyde dehydrogenase" evidence="5">
    <location>
        <begin position="44"/>
        <end position="498"/>
    </location>
</feature>
<dbReference type="Proteomes" id="UP000231586">
    <property type="component" value="Unassembled WGS sequence"/>
</dbReference>
<dbReference type="InterPro" id="IPR016161">
    <property type="entry name" value="Ald_DH/histidinol_DH"/>
</dbReference>
<evidence type="ECO:0000256" key="1">
    <source>
        <dbReference type="ARBA" id="ARBA00009986"/>
    </source>
</evidence>
<proteinExistence type="inferred from homology"/>
<comment type="similarity">
    <text evidence="1 4">Belongs to the aldehyde dehydrogenase family.</text>
</comment>
<evidence type="ECO:0000259" key="5">
    <source>
        <dbReference type="Pfam" id="PF00171"/>
    </source>
</evidence>
<dbReference type="RefSeq" id="WP_100348808.1">
    <property type="nucleotide sequence ID" value="NZ_PGTZ01000006.1"/>
</dbReference>
<keyword evidence="7" id="KW-1185">Reference proteome</keyword>
<feature type="active site" evidence="3">
    <location>
        <position position="271"/>
    </location>
</feature>
<keyword evidence="2 4" id="KW-0560">Oxidoreductase</keyword>
<accession>A0A2M8WVB2</accession>
<dbReference type="Pfam" id="PF00171">
    <property type="entry name" value="Aldedh"/>
    <property type="match status" value="1"/>
</dbReference>
<dbReference type="EMBL" id="PGTZ01000006">
    <property type="protein sequence ID" value="PJI94860.1"/>
    <property type="molecule type" value="Genomic_DNA"/>
</dbReference>
<dbReference type="InterPro" id="IPR029510">
    <property type="entry name" value="Ald_DH_CS_GLU"/>
</dbReference>
<evidence type="ECO:0000256" key="2">
    <source>
        <dbReference type="ARBA" id="ARBA00023002"/>
    </source>
</evidence>
<dbReference type="PANTHER" id="PTHR11699">
    <property type="entry name" value="ALDEHYDE DEHYDROGENASE-RELATED"/>
    <property type="match status" value="1"/>
</dbReference>
<evidence type="ECO:0000256" key="4">
    <source>
        <dbReference type="RuleBase" id="RU003345"/>
    </source>
</evidence>
<dbReference type="GO" id="GO:0016620">
    <property type="term" value="F:oxidoreductase activity, acting on the aldehyde or oxo group of donors, NAD or NADP as acceptor"/>
    <property type="evidence" value="ECO:0007669"/>
    <property type="project" value="InterPro"/>
</dbReference>
<reference evidence="6 7" key="1">
    <citation type="submission" date="2017-11" db="EMBL/GenBank/DDBJ databases">
        <title>Genomic Encyclopedia of Archaeal and Bacterial Type Strains, Phase II (KMG-II): From Individual Species to Whole Genera.</title>
        <authorList>
            <person name="Goeker M."/>
        </authorList>
    </citation>
    <scope>NUCLEOTIDE SEQUENCE [LARGE SCALE GENOMIC DNA]</scope>
    <source>
        <strain evidence="6 7">DSM 22413</strain>
    </source>
</reference>
<sequence length="538" mass="57354">MADSTDDVTIDLLDPDRPDSTYALEPEVVAPLLARLATSQAVGSHRTVAPFTGAPLVAVPLSSEDDVQAAVTRARDAQEGWAARPLAARADVLLRFHDIVLARQSEVLDLVQLENGKARASAFEEVMDVAQTARHYAVRGERYLRERRVPGMLPLLTSTRVVRHPVGVVGVIAPWNYPLTLTASDLVPSLLAGNAVVVKPDLQTPLTMLWVAEALEEAGLPAGVVEVVYGGPEIGRTLTGSVDHVLFTGSTSVGRQVAAQAGERLIGATLELGGKNPLYVAADADVRSAAVGVARACFANTGQLCMSIERLVLHEDVADAFLDEFVPLVRELTIGAGLDYRHQVGTLTSAAQLARVQAHVDDAIARGAVVLAGGVHRADLGPFFYAPTVLDGVPDDALCAREETFGPVVSVRRVASDDEAVDVMNDTEFGLNASVWSTDLVRARGIARRVRAGTVNVNDGYTAAWGSVGAPLGGFKASGLGRRHGREGIEAVTEVQTVAVQRGVDRGVSLDVLYERPGEQWTALMTRTFQLMRRLRLP</sequence>
<dbReference type="InterPro" id="IPR015590">
    <property type="entry name" value="Aldehyde_DH_dom"/>
</dbReference>
<organism evidence="6 7">
    <name type="scientific">Luteimicrobium subarcticum</name>
    <dbReference type="NCBI Taxonomy" id="620910"/>
    <lineage>
        <taxon>Bacteria</taxon>
        <taxon>Bacillati</taxon>
        <taxon>Actinomycetota</taxon>
        <taxon>Actinomycetes</taxon>
        <taxon>Micrococcales</taxon>
        <taxon>Luteimicrobium</taxon>
    </lineage>
</organism>
<name>A0A2M8WVB2_9MICO</name>
<gene>
    <name evidence="6" type="ORF">CLV34_0708</name>
</gene>
<evidence type="ECO:0000313" key="6">
    <source>
        <dbReference type="EMBL" id="PJI94860.1"/>
    </source>
</evidence>
<dbReference type="InterPro" id="IPR016163">
    <property type="entry name" value="Ald_DH_C"/>
</dbReference>